<name>A0A6J4M102_9ACTN</name>
<dbReference type="EMBL" id="CADCUE010000180">
    <property type="protein sequence ID" value="CAA9345175.1"/>
    <property type="molecule type" value="Genomic_DNA"/>
</dbReference>
<protein>
    <submittedName>
        <fullName evidence="2">Exoenzymes regulatory protein AepA</fullName>
    </submittedName>
</protein>
<dbReference type="Gene3D" id="2.30.40.10">
    <property type="entry name" value="Urease, subunit C, domain 1"/>
    <property type="match status" value="1"/>
</dbReference>
<dbReference type="Gene3D" id="3.20.20.140">
    <property type="entry name" value="Metal-dependent hydrolases"/>
    <property type="match status" value="1"/>
</dbReference>
<dbReference type="InterPro" id="IPR011059">
    <property type="entry name" value="Metal-dep_hydrolase_composite"/>
</dbReference>
<sequence>MLLRSVRLVPVGRPAPPDPVDVRLRGGAVVAVQRSLRPEPGDTVVEADGRWAAPGLWDAHVHLQQWARSRTRLDVSGTDGPEQVTALVAAHVTAMSDPGQPVLGYGQRTATWPRPPTVAELDAVSGTCPVVLISGDAHHGWLNSRALHLLGLEPRTGVVEEAEWFAVFSRLHELGAGEDETTTLRAAVEDAARRGVVGITDMEWEAGHDLWPARVADGIDLLRVRTATYPQDLDAVLAAGRRTGRPLPGTGGLVTTGPVKVIFDGSLNTRTAWCCEPYGDRPGSWRGRLNLSPDELTALCARAASAGLEMAVHAIGDAAVTAALDAVERSGARGSIEHVQLVSDADLPRFRALGVRASVQPAHLLDDRDVTAVVWPDRQCRSFALRSLLDAGADVRLGSDAPVARLDPWLAMAAAVHRSGDEREPWCPEQSLTPAQALAASTDGHGTLAPGSPADVVLLDGDPLAPASDAAAAAARRHMPVAATFVAGRLTHRAL</sequence>
<dbReference type="InterPro" id="IPR032466">
    <property type="entry name" value="Metal_Hydrolase"/>
</dbReference>
<feature type="domain" description="Amidohydrolase 3" evidence="1">
    <location>
        <begin position="44"/>
        <end position="491"/>
    </location>
</feature>
<gene>
    <name evidence="2" type="ORF">AVDCRST_MAG16-1976</name>
</gene>
<dbReference type="InterPro" id="IPR033932">
    <property type="entry name" value="YtcJ-like"/>
</dbReference>
<evidence type="ECO:0000313" key="2">
    <source>
        <dbReference type="EMBL" id="CAA9345175.1"/>
    </source>
</evidence>
<dbReference type="GO" id="GO:0016810">
    <property type="term" value="F:hydrolase activity, acting on carbon-nitrogen (but not peptide) bonds"/>
    <property type="evidence" value="ECO:0007669"/>
    <property type="project" value="InterPro"/>
</dbReference>
<proteinExistence type="predicted"/>
<dbReference type="SUPFAM" id="SSF51556">
    <property type="entry name" value="Metallo-dependent hydrolases"/>
    <property type="match status" value="1"/>
</dbReference>
<dbReference type="PANTHER" id="PTHR22642">
    <property type="entry name" value="IMIDAZOLONEPROPIONASE"/>
    <property type="match status" value="1"/>
</dbReference>
<dbReference type="AlphaFoldDB" id="A0A6J4M102"/>
<organism evidence="2">
    <name type="scientific">uncultured Frankineae bacterium</name>
    <dbReference type="NCBI Taxonomy" id="437475"/>
    <lineage>
        <taxon>Bacteria</taxon>
        <taxon>Bacillati</taxon>
        <taxon>Actinomycetota</taxon>
        <taxon>Actinomycetes</taxon>
        <taxon>Frankiales</taxon>
        <taxon>environmental samples</taxon>
    </lineage>
</organism>
<dbReference type="Pfam" id="PF07969">
    <property type="entry name" value="Amidohydro_3"/>
    <property type="match status" value="1"/>
</dbReference>
<evidence type="ECO:0000259" key="1">
    <source>
        <dbReference type="Pfam" id="PF07969"/>
    </source>
</evidence>
<accession>A0A6J4M102</accession>
<dbReference type="SUPFAM" id="SSF51338">
    <property type="entry name" value="Composite domain of metallo-dependent hydrolases"/>
    <property type="match status" value="1"/>
</dbReference>
<dbReference type="Gene3D" id="3.10.310.70">
    <property type="match status" value="1"/>
</dbReference>
<reference evidence="2" key="1">
    <citation type="submission" date="2020-02" db="EMBL/GenBank/DDBJ databases">
        <authorList>
            <person name="Meier V. D."/>
        </authorList>
    </citation>
    <scope>NUCLEOTIDE SEQUENCE</scope>
    <source>
        <strain evidence="2">AVDCRST_MAG16</strain>
    </source>
</reference>
<dbReference type="InterPro" id="IPR013108">
    <property type="entry name" value="Amidohydro_3"/>
</dbReference>
<dbReference type="PANTHER" id="PTHR22642:SF2">
    <property type="entry name" value="PROTEIN LONG AFTER FAR-RED 3"/>
    <property type="match status" value="1"/>
</dbReference>
<dbReference type="CDD" id="cd01300">
    <property type="entry name" value="YtcJ_like"/>
    <property type="match status" value="1"/>
</dbReference>